<protein>
    <submittedName>
        <fullName evidence="1">Uncharacterized protein</fullName>
    </submittedName>
</protein>
<sequence length="35" mass="3922">MGRKLSNKTYHTNPRGVLLVPNFRIPVTSPTAARK</sequence>
<name>C4J7E1_MAIZE</name>
<evidence type="ECO:0000313" key="1">
    <source>
        <dbReference type="EMBL" id="ACR37091.1"/>
    </source>
</evidence>
<dbReference type="EMBL" id="BT086738">
    <property type="protein sequence ID" value="ACR37091.1"/>
    <property type="molecule type" value="mRNA"/>
</dbReference>
<reference evidence="1" key="2">
    <citation type="submission" date="2012-06" db="EMBL/GenBank/DDBJ databases">
        <authorList>
            <person name="Yu Y."/>
            <person name="Currie J."/>
            <person name="Lomeli R."/>
            <person name="Angelova A."/>
            <person name="Collura K."/>
            <person name="Wissotski M."/>
            <person name="Campos D."/>
            <person name="Kudrna D."/>
            <person name="Golser W."/>
            <person name="Ashely E."/>
            <person name="Descour A."/>
            <person name="Fernandes J."/>
            <person name="Soderlund C."/>
            <person name="Walbot V."/>
        </authorList>
    </citation>
    <scope>NUCLEOTIDE SEQUENCE</scope>
    <source>
        <strain evidence="1">B73</strain>
    </source>
</reference>
<proteinExistence type="evidence at transcript level"/>
<accession>C4J7E1</accession>
<reference evidence="1" key="1">
    <citation type="journal article" date="2009" name="PLoS Genet.">
        <title>Sequencing, mapping, and analysis of 27,455 maize full-length cDNAs.</title>
        <authorList>
            <person name="Soderlund C."/>
            <person name="Descour A."/>
            <person name="Kudrna D."/>
            <person name="Bomhoff M."/>
            <person name="Boyd L."/>
            <person name="Currie J."/>
            <person name="Angelova A."/>
            <person name="Collura K."/>
            <person name="Wissotski M."/>
            <person name="Ashley E."/>
            <person name="Morrow D."/>
            <person name="Fernandes J."/>
            <person name="Walbot V."/>
            <person name="Yu Y."/>
        </authorList>
    </citation>
    <scope>NUCLEOTIDE SEQUENCE</scope>
    <source>
        <strain evidence="1">B73</strain>
    </source>
</reference>
<dbReference type="AlphaFoldDB" id="C4J7E1"/>
<organism evidence="1">
    <name type="scientific">Zea mays</name>
    <name type="common">Maize</name>
    <dbReference type="NCBI Taxonomy" id="4577"/>
    <lineage>
        <taxon>Eukaryota</taxon>
        <taxon>Viridiplantae</taxon>
        <taxon>Streptophyta</taxon>
        <taxon>Embryophyta</taxon>
        <taxon>Tracheophyta</taxon>
        <taxon>Spermatophyta</taxon>
        <taxon>Magnoliopsida</taxon>
        <taxon>Liliopsida</taxon>
        <taxon>Poales</taxon>
        <taxon>Poaceae</taxon>
        <taxon>PACMAD clade</taxon>
        <taxon>Panicoideae</taxon>
        <taxon>Andropogonodae</taxon>
        <taxon>Andropogoneae</taxon>
        <taxon>Tripsacinae</taxon>
        <taxon>Zea</taxon>
    </lineage>
</organism>